<dbReference type="EMBL" id="JACHOB010000001">
    <property type="protein sequence ID" value="MBB4657627.1"/>
    <property type="molecule type" value="Genomic_DNA"/>
</dbReference>
<feature type="chain" id="PRO_5032999701" evidence="6">
    <location>
        <begin position="26"/>
        <end position="887"/>
    </location>
</feature>
<comment type="subcellular location">
    <subcellularLocation>
        <location evidence="1 4">Cell outer membrane</location>
    </subcellularLocation>
</comment>
<keyword evidence="3" id="KW-0998">Cell outer membrane</keyword>
<protein>
    <submittedName>
        <fullName evidence="9">Outer membrane receptor protein involved in Fe transport</fullName>
    </submittedName>
</protein>
<comment type="similarity">
    <text evidence="4">Belongs to the TonB-dependent receptor family.</text>
</comment>
<dbReference type="AlphaFoldDB" id="A0A840HYW3"/>
<dbReference type="Pfam" id="PF07715">
    <property type="entry name" value="Plug"/>
    <property type="match status" value="1"/>
</dbReference>
<proteinExistence type="inferred from homology"/>
<dbReference type="GO" id="GO:0009279">
    <property type="term" value="C:cell outer membrane"/>
    <property type="evidence" value="ECO:0007669"/>
    <property type="project" value="UniProtKB-SubCell"/>
</dbReference>
<dbReference type="Gene3D" id="2.170.130.10">
    <property type="entry name" value="TonB-dependent receptor, plug domain"/>
    <property type="match status" value="1"/>
</dbReference>
<name>A0A840HYW3_9PROT</name>
<keyword evidence="2 4" id="KW-0472">Membrane</keyword>
<evidence type="ECO:0000256" key="4">
    <source>
        <dbReference type="RuleBase" id="RU003357"/>
    </source>
</evidence>
<evidence type="ECO:0000313" key="9">
    <source>
        <dbReference type="EMBL" id="MBB4657627.1"/>
    </source>
</evidence>
<feature type="domain" description="TonB-dependent receptor plug" evidence="8">
    <location>
        <begin position="71"/>
        <end position="166"/>
    </location>
</feature>
<dbReference type="InterPro" id="IPR012910">
    <property type="entry name" value="Plug_dom"/>
</dbReference>
<keyword evidence="9" id="KW-0675">Receptor</keyword>
<dbReference type="PANTHER" id="PTHR40980:SF5">
    <property type="entry name" value="TONB-DEPENDENT RECEPTOR"/>
    <property type="match status" value="1"/>
</dbReference>
<evidence type="ECO:0000259" key="7">
    <source>
        <dbReference type="Pfam" id="PF00593"/>
    </source>
</evidence>
<sequence length="887" mass="97255">MIDFDRLLPSVMLALAMSAASPALAPAYAQDAGVDDATEGEEQAGDEPAEPQDAGPIDEIVVRGQFIPDEKRATSEITSVLDAEDFVRAGDSDIAAALSRVTGLSVNDGRFIIVRGLNERYSSATLNGLPLPSTEPLRRAAPLDLFPTSVIQSSTVVKTFSPELSGEFGGGLVQLETKSRPDEDFLEIGIKGRANTETTLKQGYFYEGSDSDVFGFDDGLRDLPDAAALTFTGDPLGPDQQNAVDTAFEQYKTLLITRDDVPFDGGASLAAGKRFDGLGPVDVGTVLYLGYDNEWENRDGVRNRPNLDAQPTSSFFSTRQNITLSGLSSTGLEFANGDEVTLTGIYVRSSLKQAEIEEGSSRDTPDFRQESTDWIERELWQAQLVGDHEVDFGQGLGVAWRVAYGEALRDAPYNRQTNFYDRGGIYRFSEGDGQSYINNSFLQDENFAAALDLSLPVELGAVPLVLKAGGGYTDSSRSTQRRDFEFRGDFPDEVQLSRPDLIFSDPVMGLSGPFLLLNSSRGFPDNFDGSLEVASAYVSAEAEFGPYVRASGGVRFEDGSQDVSTFVTDEENSLQTFPAIEEDYFLPAVTVTWNPLDDFQLRGAYSKTITRPQFRELGPSIFIDPDTDVAFFGNPYLVNSEIDNFDLRAEYYFGTGQFVTVGLFYKDIQNPIEETITTQGNVFRTTFVNAPSAELWGVELEFEKTFDLYELTGGSPFGEGKEIVFKTNYTYTDAQVSNDGEVTVARTSGQGITPNTRDAANNILDESPLTGQSEHLFNFQLGVRTDNGASATILANYASERTLFRGQLTSQGFDPAVMQKPGLTLDAVINQPFEFAGGNFDLTLKVQNVTERDYDAYFEESDRLVGSPAFQTYDVGRLYYAGLRYQF</sequence>
<feature type="signal peptide" evidence="6">
    <location>
        <begin position="1"/>
        <end position="25"/>
    </location>
</feature>
<evidence type="ECO:0000259" key="8">
    <source>
        <dbReference type="Pfam" id="PF07715"/>
    </source>
</evidence>
<dbReference type="RefSeq" id="WP_183814872.1">
    <property type="nucleotide sequence ID" value="NZ_JACHOB010000001.1"/>
</dbReference>
<dbReference type="Gene3D" id="2.40.170.20">
    <property type="entry name" value="TonB-dependent receptor, beta-barrel domain"/>
    <property type="match status" value="1"/>
</dbReference>
<evidence type="ECO:0000256" key="5">
    <source>
        <dbReference type="SAM" id="MobiDB-lite"/>
    </source>
</evidence>
<dbReference type="PANTHER" id="PTHR40980">
    <property type="entry name" value="PLUG DOMAIN-CONTAINING PROTEIN"/>
    <property type="match status" value="1"/>
</dbReference>
<keyword evidence="6" id="KW-0732">Signal</keyword>
<evidence type="ECO:0000256" key="1">
    <source>
        <dbReference type="ARBA" id="ARBA00004442"/>
    </source>
</evidence>
<dbReference type="InterPro" id="IPR036942">
    <property type="entry name" value="Beta-barrel_TonB_sf"/>
</dbReference>
<dbReference type="Proteomes" id="UP000563524">
    <property type="component" value="Unassembled WGS sequence"/>
</dbReference>
<dbReference type="InterPro" id="IPR000531">
    <property type="entry name" value="Beta-barrel_TonB"/>
</dbReference>
<keyword evidence="10" id="KW-1185">Reference proteome</keyword>
<dbReference type="InterPro" id="IPR037066">
    <property type="entry name" value="Plug_dom_sf"/>
</dbReference>
<evidence type="ECO:0000313" key="10">
    <source>
        <dbReference type="Proteomes" id="UP000563524"/>
    </source>
</evidence>
<evidence type="ECO:0000256" key="3">
    <source>
        <dbReference type="ARBA" id="ARBA00023237"/>
    </source>
</evidence>
<evidence type="ECO:0000256" key="2">
    <source>
        <dbReference type="ARBA" id="ARBA00023136"/>
    </source>
</evidence>
<comment type="caution">
    <text evidence="9">The sequence shown here is derived from an EMBL/GenBank/DDBJ whole genome shotgun (WGS) entry which is preliminary data.</text>
</comment>
<dbReference type="Pfam" id="PF00593">
    <property type="entry name" value="TonB_dep_Rec_b-barrel"/>
    <property type="match status" value="1"/>
</dbReference>
<reference evidence="9 10" key="1">
    <citation type="submission" date="2020-08" db="EMBL/GenBank/DDBJ databases">
        <title>Genomic Encyclopedia of Type Strains, Phase IV (KMG-IV): sequencing the most valuable type-strain genomes for metagenomic binning, comparative biology and taxonomic classification.</title>
        <authorList>
            <person name="Goeker M."/>
        </authorList>
    </citation>
    <scope>NUCLEOTIDE SEQUENCE [LARGE SCALE GENOMIC DNA]</scope>
    <source>
        <strain evidence="9 10">DSM 102850</strain>
    </source>
</reference>
<feature type="domain" description="TonB-dependent receptor-like beta-barrel" evidence="7">
    <location>
        <begin position="326"/>
        <end position="849"/>
    </location>
</feature>
<accession>A0A840HYW3</accession>
<organism evidence="9 10">
    <name type="scientific">Parvularcula dongshanensis</name>
    <dbReference type="NCBI Taxonomy" id="1173995"/>
    <lineage>
        <taxon>Bacteria</taxon>
        <taxon>Pseudomonadati</taxon>
        <taxon>Pseudomonadota</taxon>
        <taxon>Alphaproteobacteria</taxon>
        <taxon>Parvularculales</taxon>
        <taxon>Parvularculaceae</taxon>
        <taxon>Parvularcula</taxon>
    </lineage>
</organism>
<evidence type="ECO:0000256" key="6">
    <source>
        <dbReference type="SAM" id="SignalP"/>
    </source>
</evidence>
<keyword evidence="4" id="KW-0798">TonB box</keyword>
<feature type="region of interest" description="Disordered" evidence="5">
    <location>
        <begin position="30"/>
        <end position="56"/>
    </location>
</feature>
<dbReference type="SUPFAM" id="SSF56935">
    <property type="entry name" value="Porins"/>
    <property type="match status" value="1"/>
</dbReference>
<feature type="compositionally biased region" description="Acidic residues" evidence="5">
    <location>
        <begin position="33"/>
        <end position="50"/>
    </location>
</feature>
<gene>
    <name evidence="9" type="ORF">GGQ59_000127</name>
</gene>